<organism evidence="1 2">
    <name type="scientific">Xylaria curta</name>
    <dbReference type="NCBI Taxonomy" id="42375"/>
    <lineage>
        <taxon>Eukaryota</taxon>
        <taxon>Fungi</taxon>
        <taxon>Dikarya</taxon>
        <taxon>Ascomycota</taxon>
        <taxon>Pezizomycotina</taxon>
        <taxon>Sordariomycetes</taxon>
        <taxon>Xylariomycetidae</taxon>
        <taxon>Xylariales</taxon>
        <taxon>Xylariaceae</taxon>
        <taxon>Xylaria</taxon>
    </lineage>
</organism>
<evidence type="ECO:0000313" key="1">
    <source>
        <dbReference type="EMBL" id="KAJ2989305.1"/>
    </source>
</evidence>
<comment type="caution">
    <text evidence="1">The sequence shown here is derived from an EMBL/GenBank/DDBJ whole genome shotgun (WGS) entry which is preliminary data.</text>
</comment>
<dbReference type="EMBL" id="JAPDGR010000543">
    <property type="protein sequence ID" value="KAJ2989305.1"/>
    <property type="molecule type" value="Genomic_DNA"/>
</dbReference>
<sequence>MRLLKTKKYELIETNDIPRPFPQYAILSHTWISPKDEITYQDFKQRKGDIENDIFKQRGWAKLKRYCDRAARDGWEWAWMDTCCIDKTNPADTQEAINAMFRWYQNAGICYAYLEDVDVDRVFDRPGLINGTLSLDLDLDDIASKDNIADPTSFPHSALKAFLIKAKWFTRGWTLQELLAPPYLVFVDQGWRRIGTRESWADEIEKASRIEARHLTNFSPTDFTSCSIAMRLSWASRRETTVEEDETYSLLGLFGISLPLIYGEGRLRAFNRLQRELITVYNDDSIFAWKAIPPSSNDFPGAHRKGHNPGRGILALSIREFWDAHSVKSFGFYGNSFSMTNRGLEINAKRWRCKDDPAKCLIRLNCGVEPRRHIGIPLSHVSDSYERIEVEELYDMRTVDYDDWEEERGNQTTFVHAASNSSFVATSSIFALEYPEKVIIGDKYLVDYRTGMVGASMKRLTESFPGYDLKNDEFVIEPSQLIFVNIVLHHEEVMSELDIAINLTDNGFPSAGILARGEEPWERLGDPITQASWKYEALADYLHNKVPPVYPVIALQDTDTVIGICLLPRPPLKRSFKRPQEKVKSATPREYVLKVTVENESDSNWGAPVPDSRKRKRGL</sequence>
<gene>
    <name evidence="1" type="ORF">NUW58_g3539</name>
</gene>
<evidence type="ECO:0000313" key="2">
    <source>
        <dbReference type="Proteomes" id="UP001143856"/>
    </source>
</evidence>
<protein>
    <submittedName>
        <fullName evidence="1">Uncharacterized protein</fullName>
    </submittedName>
</protein>
<name>A0ACC1PC69_9PEZI</name>
<accession>A0ACC1PC69</accession>
<reference evidence="1" key="1">
    <citation type="submission" date="2022-10" db="EMBL/GenBank/DDBJ databases">
        <title>Genome Sequence of Xylaria curta.</title>
        <authorList>
            <person name="Buettner E."/>
        </authorList>
    </citation>
    <scope>NUCLEOTIDE SEQUENCE</scope>
    <source>
        <strain evidence="1">Babe10</strain>
    </source>
</reference>
<keyword evidence="2" id="KW-1185">Reference proteome</keyword>
<proteinExistence type="predicted"/>
<dbReference type="Proteomes" id="UP001143856">
    <property type="component" value="Unassembled WGS sequence"/>
</dbReference>